<dbReference type="GeneID" id="117652966"/>
<name>A0A6P9A9B4_THRPL</name>
<evidence type="ECO:0000313" key="1">
    <source>
        <dbReference type="Proteomes" id="UP000515158"/>
    </source>
</evidence>
<protein>
    <submittedName>
        <fullName evidence="2">Uncharacterized protein LOC117652966 isoform X2</fullName>
    </submittedName>
</protein>
<dbReference type="Proteomes" id="UP000515158">
    <property type="component" value="Unplaced"/>
</dbReference>
<gene>
    <name evidence="2" type="primary">LOC117652966</name>
</gene>
<dbReference type="OrthoDB" id="10318491at2759"/>
<reference evidence="2" key="1">
    <citation type="submission" date="2025-08" db="UniProtKB">
        <authorList>
            <consortium name="RefSeq"/>
        </authorList>
    </citation>
    <scope>IDENTIFICATION</scope>
    <source>
        <tissue evidence="2">Total insect</tissue>
    </source>
</reference>
<proteinExistence type="predicted"/>
<organism evidence="2">
    <name type="scientific">Thrips palmi</name>
    <name type="common">Melon thrips</name>
    <dbReference type="NCBI Taxonomy" id="161013"/>
    <lineage>
        <taxon>Eukaryota</taxon>
        <taxon>Metazoa</taxon>
        <taxon>Ecdysozoa</taxon>
        <taxon>Arthropoda</taxon>
        <taxon>Hexapoda</taxon>
        <taxon>Insecta</taxon>
        <taxon>Pterygota</taxon>
        <taxon>Neoptera</taxon>
        <taxon>Paraneoptera</taxon>
        <taxon>Thysanoptera</taxon>
        <taxon>Terebrantia</taxon>
        <taxon>Thripoidea</taxon>
        <taxon>Thripidae</taxon>
        <taxon>Thrips</taxon>
    </lineage>
</organism>
<keyword evidence="1" id="KW-1185">Reference proteome</keyword>
<evidence type="ECO:0000313" key="2">
    <source>
        <dbReference type="RefSeq" id="XP_034254130.1"/>
    </source>
</evidence>
<dbReference type="RefSeq" id="XP_034254130.1">
    <property type="nucleotide sequence ID" value="XM_034398239.1"/>
</dbReference>
<accession>A0A6P9A9B4</accession>
<dbReference type="AlphaFoldDB" id="A0A6P9A9B4"/>
<sequence length="187" mass="21242">MDAVKLSNVSCIPFNHDQNTDSATDEEHPSKIAEIDTNLIKEELKTEEQEDVDNTEEGPKAILMRQSSHDLAIVADLYSLLEDFRTMAHSSKSLLCCQPASYPSVLMCPLCGDYFVGKADRMLNLCKHYETVHPSDALKLILDAMKTYKKLIAHMRKALEFDVWFGDVNYTTVKRNKSFECTECKIN</sequence>